<dbReference type="EMBL" id="FXUI01000002">
    <property type="protein sequence ID" value="SMP56549.1"/>
    <property type="molecule type" value="Genomic_DNA"/>
</dbReference>
<dbReference type="SUPFAM" id="SSF46689">
    <property type="entry name" value="Homeodomain-like"/>
    <property type="match status" value="1"/>
</dbReference>
<evidence type="ECO:0000313" key="7">
    <source>
        <dbReference type="Proteomes" id="UP001157910"/>
    </source>
</evidence>
<accession>A0ABY1Q1U5</accession>
<dbReference type="Pfam" id="PF00440">
    <property type="entry name" value="TetR_N"/>
    <property type="match status" value="1"/>
</dbReference>
<evidence type="ECO:0000256" key="3">
    <source>
        <dbReference type="ARBA" id="ARBA00023163"/>
    </source>
</evidence>
<dbReference type="PANTHER" id="PTHR30055:SF234">
    <property type="entry name" value="HTH-TYPE TRANSCRIPTIONAL REGULATOR BETI"/>
    <property type="match status" value="1"/>
</dbReference>
<feature type="domain" description="HTH tetR-type" evidence="5">
    <location>
        <begin position="43"/>
        <end position="102"/>
    </location>
</feature>
<dbReference type="InterPro" id="IPR001647">
    <property type="entry name" value="HTH_TetR"/>
</dbReference>
<keyword evidence="1" id="KW-0805">Transcription regulation</keyword>
<keyword evidence="7" id="KW-1185">Reference proteome</keyword>
<feature type="DNA-binding region" description="H-T-H motif" evidence="4">
    <location>
        <begin position="65"/>
        <end position="84"/>
    </location>
</feature>
<keyword evidence="2 4" id="KW-0238">DNA-binding</keyword>
<dbReference type="RefSeq" id="WP_283405212.1">
    <property type="nucleotide sequence ID" value="NZ_FXUI01000002.1"/>
</dbReference>
<organism evidence="6 7">
    <name type="scientific">Novosphingobium panipatense</name>
    <dbReference type="NCBI Taxonomy" id="428991"/>
    <lineage>
        <taxon>Bacteria</taxon>
        <taxon>Pseudomonadati</taxon>
        <taxon>Pseudomonadota</taxon>
        <taxon>Alphaproteobacteria</taxon>
        <taxon>Sphingomonadales</taxon>
        <taxon>Sphingomonadaceae</taxon>
        <taxon>Novosphingobium</taxon>
    </lineage>
</organism>
<proteinExistence type="predicted"/>
<dbReference type="InterPro" id="IPR009057">
    <property type="entry name" value="Homeodomain-like_sf"/>
</dbReference>
<evidence type="ECO:0000259" key="5">
    <source>
        <dbReference type="PROSITE" id="PS50977"/>
    </source>
</evidence>
<reference evidence="6 7" key="1">
    <citation type="submission" date="2017-05" db="EMBL/GenBank/DDBJ databases">
        <authorList>
            <person name="Varghese N."/>
            <person name="Submissions S."/>
        </authorList>
    </citation>
    <scope>NUCLEOTIDE SEQUENCE [LARGE SCALE GENOMIC DNA]</scope>
    <source>
        <strain evidence="6 7">SM16</strain>
    </source>
</reference>
<sequence>MLEGAVETDHLACLPPSLAAAVSSACAGISHNLNGQRLGRKGRVTRERILAAAMDLIEADEQPVTLARVARHAALGMTSVYNYFPGMTELLLAVLEPVMATAEDDYLCVLRQPWPDDELFEWCQKFVVAYHGFWLRHSRLLHLRNALADQHDVQMVAHRIRSSRPVVALLVRQMSEEPIGLGPHTSMATILMIAIERSVTIVTNPELRRLVGIEPELSEDRYLVPGARLVQMAISDARSESRSDLEGNA</sequence>
<evidence type="ECO:0000256" key="2">
    <source>
        <dbReference type="ARBA" id="ARBA00023125"/>
    </source>
</evidence>
<protein>
    <submittedName>
        <fullName evidence="6">Transcriptional regulator, TetR family</fullName>
    </submittedName>
</protein>
<evidence type="ECO:0000256" key="4">
    <source>
        <dbReference type="PROSITE-ProRule" id="PRU00335"/>
    </source>
</evidence>
<evidence type="ECO:0000256" key="1">
    <source>
        <dbReference type="ARBA" id="ARBA00023015"/>
    </source>
</evidence>
<dbReference type="Proteomes" id="UP001157910">
    <property type="component" value="Unassembled WGS sequence"/>
</dbReference>
<dbReference type="PANTHER" id="PTHR30055">
    <property type="entry name" value="HTH-TYPE TRANSCRIPTIONAL REGULATOR RUTR"/>
    <property type="match status" value="1"/>
</dbReference>
<comment type="caution">
    <text evidence="6">The sequence shown here is derived from an EMBL/GenBank/DDBJ whole genome shotgun (WGS) entry which is preliminary data.</text>
</comment>
<evidence type="ECO:0000313" key="6">
    <source>
        <dbReference type="EMBL" id="SMP56549.1"/>
    </source>
</evidence>
<dbReference type="InterPro" id="IPR050109">
    <property type="entry name" value="HTH-type_TetR-like_transc_reg"/>
</dbReference>
<dbReference type="Gene3D" id="1.10.357.10">
    <property type="entry name" value="Tetracycline Repressor, domain 2"/>
    <property type="match status" value="1"/>
</dbReference>
<keyword evidence="3" id="KW-0804">Transcription</keyword>
<gene>
    <name evidence="6" type="ORF">SAMN06296065_102146</name>
</gene>
<name>A0ABY1Q1U5_9SPHN</name>
<dbReference type="PROSITE" id="PS50977">
    <property type="entry name" value="HTH_TETR_2"/>
    <property type="match status" value="1"/>
</dbReference>